<evidence type="ECO:0000259" key="1">
    <source>
        <dbReference type="PROSITE" id="PS50181"/>
    </source>
</evidence>
<sequence>MACLSALPYELSLQIINLLDIGDKFHLSATCKRYRTILVPEIFNTLRFTTDEASATSALIAAKAHGQYMKEIEFTCQCDPDDQPAGPSLPPAACEVLKGDLTPNLHMVRLKFDFDLDNEEDQVHRFFQDVEDAEEVRMEELRDKWRALLNETWEALVANSLVRELILDDLPPKWTSTYHNDAFRRFLGQLESATLNIFGMKDYSEACTNTMRGCREFLIDLDASFFRHMRGLKHLHIRASDPLGLGNDSLPYTPLALKPEDLPLLQSLKLENCFISSELVSFIQSHAQALKSLDINECFSKDMPWAEFFDEIYRAKTSLSELLAGGNKMPWFRDEKFEWMDDDPVLQHTLQKLEADPTLKVFRHAFLDADEGYLCSDEDENVLRFNQGLDQRAYNRLMGQVNENRA</sequence>
<organism evidence="2 3">
    <name type="scientific">Trichoderma arundinaceum</name>
    <dbReference type="NCBI Taxonomy" id="490622"/>
    <lineage>
        <taxon>Eukaryota</taxon>
        <taxon>Fungi</taxon>
        <taxon>Dikarya</taxon>
        <taxon>Ascomycota</taxon>
        <taxon>Pezizomycotina</taxon>
        <taxon>Sordariomycetes</taxon>
        <taxon>Hypocreomycetidae</taxon>
        <taxon>Hypocreales</taxon>
        <taxon>Hypocreaceae</taxon>
        <taxon>Trichoderma</taxon>
    </lineage>
</organism>
<evidence type="ECO:0000313" key="2">
    <source>
        <dbReference type="EMBL" id="RFU80802.1"/>
    </source>
</evidence>
<accession>A0A395NXF6</accession>
<dbReference type="InterPro" id="IPR001810">
    <property type="entry name" value="F-box_dom"/>
</dbReference>
<name>A0A395NXF6_TRIAR</name>
<dbReference type="Gene3D" id="3.80.10.10">
    <property type="entry name" value="Ribonuclease Inhibitor"/>
    <property type="match status" value="1"/>
</dbReference>
<dbReference type="CDD" id="cd09917">
    <property type="entry name" value="F-box_SF"/>
    <property type="match status" value="1"/>
</dbReference>
<dbReference type="InterPro" id="IPR032675">
    <property type="entry name" value="LRR_dom_sf"/>
</dbReference>
<dbReference type="SUPFAM" id="SSF52047">
    <property type="entry name" value="RNI-like"/>
    <property type="match status" value="1"/>
</dbReference>
<feature type="domain" description="F-box" evidence="1">
    <location>
        <begin position="1"/>
        <end position="46"/>
    </location>
</feature>
<dbReference type="InterPro" id="IPR036047">
    <property type="entry name" value="F-box-like_dom_sf"/>
</dbReference>
<dbReference type="AlphaFoldDB" id="A0A395NXF6"/>
<dbReference type="Proteomes" id="UP000266272">
    <property type="component" value="Unassembled WGS sequence"/>
</dbReference>
<dbReference type="Pfam" id="PF00646">
    <property type="entry name" value="F-box"/>
    <property type="match status" value="1"/>
</dbReference>
<evidence type="ECO:0000313" key="3">
    <source>
        <dbReference type="Proteomes" id="UP000266272"/>
    </source>
</evidence>
<reference evidence="2 3" key="1">
    <citation type="journal article" date="2018" name="PLoS Pathog.">
        <title>Evolution of structural diversity of trichothecenes, a family of toxins produced by plant pathogenic and entomopathogenic fungi.</title>
        <authorList>
            <person name="Proctor R.H."/>
            <person name="McCormick S.P."/>
            <person name="Kim H.S."/>
            <person name="Cardoza R.E."/>
            <person name="Stanley A.M."/>
            <person name="Lindo L."/>
            <person name="Kelly A."/>
            <person name="Brown D.W."/>
            <person name="Lee T."/>
            <person name="Vaughan M.M."/>
            <person name="Alexander N.J."/>
            <person name="Busman M."/>
            <person name="Gutierrez S."/>
        </authorList>
    </citation>
    <scope>NUCLEOTIDE SEQUENCE [LARGE SCALE GENOMIC DNA]</scope>
    <source>
        <strain evidence="2 3">IBT 40837</strain>
    </source>
</reference>
<gene>
    <name evidence="2" type="ORF">TARUN_1404</name>
</gene>
<dbReference type="SUPFAM" id="SSF81383">
    <property type="entry name" value="F-box domain"/>
    <property type="match status" value="1"/>
</dbReference>
<comment type="caution">
    <text evidence="2">The sequence shown here is derived from an EMBL/GenBank/DDBJ whole genome shotgun (WGS) entry which is preliminary data.</text>
</comment>
<keyword evidence="3" id="KW-1185">Reference proteome</keyword>
<dbReference type="PROSITE" id="PS50181">
    <property type="entry name" value="FBOX"/>
    <property type="match status" value="1"/>
</dbReference>
<proteinExistence type="predicted"/>
<dbReference type="OrthoDB" id="5410873at2759"/>
<protein>
    <recommendedName>
        <fullName evidence="1">F-box domain-containing protein</fullName>
    </recommendedName>
</protein>
<dbReference type="EMBL" id="PXOA01000092">
    <property type="protein sequence ID" value="RFU80802.1"/>
    <property type="molecule type" value="Genomic_DNA"/>
</dbReference>